<evidence type="ECO:0000313" key="4">
    <source>
        <dbReference type="Proteomes" id="UP001562354"/>
    </source>
</evidence>
<feature type="region of interest" description="Disordered" evidence="1">
    <location>
        <begin position="695"/>
        <end position="737"/>
    </location>
</feature>
<reference evidence="3 4" key="1">
    <citation type="submission" date="2024-07" db="EMBL/GenBank/DDBJ databases">
        <title>Draft sequence of the Neodothiora populina.</title>
        <authorList>
            <person name="Drown D.D."/>
            <person name="Schuette U.S."/>
            <person name="Buechlein A.B."/>
            <person name="Rusch D.R."/>
            <person name="Winton L.W."/>
            <person name="Adams G.A."/>
        </authorList>
    </citation>
    <scope>NUCLEOTIDE SEQUENCE [LARGE SCALE GENOMIC DNA]</scope>
    <source>
        <strain evidence="3 4">CPC 39397</strain>
    </source>
</reference>
<feature type="domain" description="Arrestin C-terminal-like" evidence="2">
    <location>
        <begin position="394"/>
        <end position="542"/>
    </location>
</feature>
<gene>
    <name evidence="3" type="ORF">AAFC00_004691</name>
</gene>
<comment type="caution">
    <text evidence="3">The sequence shown here is derived from an EMBL/GenBank/DDBJ whole genome shotgun (WGS) entry which is preliminary data.</text>
</comment>
<feature type="region of interest" description="Disordered" evidence="1">
    <location>
        <begin position="124"/>
        <end position="151"/>
    </location>
</feature>
<name>A0ABR3P487_9PEZI</name>
<proteinExistence type="predicted"/>
<feature type="region of interest" description="Disordered" evidence="1">
    <location>
        <begin position="558"/>
        <end position="601"/>
    </location>
</feature>
<organism evidence="3 4">
    <name type="scientific">Neodothiora populina</name>
    <dbReference type="NCBI Taxonomy" id="2781224"/>
    <lineage>
        <taxon>Eukaryota</taxon>
        <taxon>Fungi</taxon>
        <taxon>Dikarya</taxon>
        <taxon>Ascomycota</taxon>
        <taxon>Pezizomycotina</taxon>
        <taxon>Dothideomycetes</taxon>
        <taxon>Dothideomycetidae</taxon>
        <taxon>Dothideales</taxon>
        <taxon>Dothioraceae</taxon>
        <taxon>Neodothiora</taxon>
    </lineage>
</organism>
<feature type="compositionally biased region" description="Polar residues" evidence="1">
    <location>
        <begin position="584"/>
        <end position="593"/>
    </location>
</feature>
<feature type="compositionally biased region" description="Polar residues" evidence="1">
    <location>
        <begin position="130"/>
        <end position="143"/>
    </location>
</feature>
<accession>A0ABR3P487</accession>
<dbReference type="SMART" id="SM01017">
    <property type="entry name" value="Arrestin_C"/>
    <property type="match status" value="1"/>
</dbReference>
<dbReference type="Gene3D" id="2.60.40.640">
    <property type="match status" value="2"/>
</dbReference>
<dbReference type="InterPro" id="IPR011022">
    <property type="entry name" value="Arrestin_C-like"/>
</dbReference>
<feature type="compositionally biased region" description="Gly residues" evidence="1">
    <location>
        <begin position="919"/>
        <end position="931"/>
    </location>
</feature>
<feature type="region of interest" description="Disordered" evidence="1">
    <location>
        <begin position="768"/>
        <end position="799"/>
    </location>
</feature>
<dbReference type="Pfam" id="PF02752">
    <property type="entry name" value="Arrestin_C"/>
    <property type="match status" value="1"/>
</dbReference>
<dbReference type="SUPFAM" id="SSF81296">
    <property type="entry name" value="E set domains"/>
    <property type="match status" value="1"/>
</dbReference>
<feature type="region of interest" description="Disordered" evidence="1">
    <location>
        <begin position="919"/>
        <end position="965"/>
    </location>
</feature>
<dbReference type="EMBL" id="JBFMKM010000016">
    <property type="protein sequence ID" value="KAL1297110.1"/>
    <property type="molecule type" value="Genomic_DNA"/>
</dbReference>
<dbReference type="InterPro" id="IPR014756">
    <property type="entry name" value="Ig_E-set"/>
</dbReference>
<evidence type="ECO:0000259" key="2">
    <source>
        <dbReference type="SMART" id="SM01017"/>
    </source>
</evidence>
<evidence type="ECO:0000313" key="3">
    <source>
        <dbReference type="EMBL" id="KAL1297110.1"/>
    </source>
</evidence>
<dbReference type="RefSeq" id="XP_069196792.1">
    <property type="nucleotide sequence ID" value="XM_069348187.1"/>
</dbReference>
<feature type="compositionally biased region" description="Basic and acidic residues" evidence="1">
    <location>
        <begin position="95"/>
        <end position="106"/>
    </location>
</feature>
<feature type="compositionally biased region" description="Basic and acidic residues" evidence="1">
    <location>
        <begin position="821"/>
        <end position="836"/>
    </location>
</feature>
<dbReference type="GeneID" id="95978391"/>
<dbReference type="InterPro" id="IPR014752">
    <property type="entry name" value="Arrestin-like_C"/>
</dbReference>
<feature type="compositionally biased region" description="Basic residues" evidence="1">
    <location>
        <begin position="786"/>
        <end position="796"/>
    </location>
</feature>
<feature type="region of interest" description="Disordered" evidence="1">
    <location>
        <begin position="814"/>
        <end position="866"/>
    </location>
</feature>
<keyword evidence="4" id="KW-1185">Reference proteome</keyword>
<sequence length="965" mass="105806">MESRQNGKLQEPRQPVLHLNDWNQELAHKWPAGPRPLSDIRELTEPSLLDAINRKTTADVKSHKVLIPRSSLKRGPSLKRGGSVRIVEPTVSSEDRFEADVEESSHESPASVFDNSSMYSIPFSSVPPRATSQTRDGTRTLHSARSKVSPATMHAAKENTIYNHNSSCSPVTHTAMRFAPVSYQSTRRLPSRTFVRTPQPRDILDSPTHRHPRVGVELQIAAPLFVGGGSIEGHVRVVVDDAEKTRKKNNLNIIRLAVDLVGIEETSSIRRSIFLALGTELLDDNHPPPRNMVQRGTPRSAKESSWTLAPSFTSLPFMLSLPLDTGPPPFQSKHARIRFVLCATMILSDSGKQYIVRCSKDIAILSTYDPEKALRSLPSSLTVCDEVTSTRHGAIETTKLTAGLHRQVWVSGGTIFVDIHVANNSRKTIRKLELSLERDILCYSHAAAATLEQSASQARIFESNTKTILSKSFLKRGAQDWTGVEAYDSSTRTCDLEVPRGHATVKCGKYFEVRYFLNALVSTAHTKLVSVQLPIILIHMNSLDVVPNSVAQVAAAIEEKRSHHNRGRSESAMNRRTKYRGLDRSQSQASPSPLGNELPRRTSKLQGRAFAAPRQQSLDRSRADALELHKIGALIDSSPRKFMGTMLANRGGKRKGEASKATIVSRPAREIHKQPSNLSLGGISVGSYTIFNDSSTSEAGTEYVTPPSKRKGRIFDSAGVEGSENDGGDDGHSRPRHTVGKALRMRSTRSVDSVQSQQSNMTARSRWKVRFGGGGGDGREINHAPGIRRARSGFGHRRQEDNVMSARALGLRCYAGGPQGEEQRDSSENEAWRQEAGHQPSHSETAAAMQTPPKTTAAGTVRRPSREGAAGLFRALSWRARIDDDQRIDRSRFQFKAVKKKGSRSGGLGRWFGNLRGGAGGDGGGGGGDNGNGHDDGSNGGIGRGYHHHQQRQQQGFLADRGDWI</sequence>
<protein>
    <recommendedName>
        <fullName evidence="2">Arrestin C-terminal-like domain-containing protein</fullName>
    </recommendedName>
</protein>
<feature type="region of interest" description="Disordered" evidence="1">
    <location>
        <begin position="95"/>
        <end position="114"/>
    </location>
</feature>
<dbReference type="Proteomes" id="UP001562354">
    <property type="component" value="Unassembled WGS sequence"/>
</dbReference>
<evidence type="ECO:0000256" key="1">
    <source>
        <dbReference type="SAM" id="MobiDB-lite"/>
    </source>
</evidence>